<reference evidence="3 4" key="1">
    <citation type="submission" date="2018-10" db="EMBL/GenBank/DDBJ databases">
        <title>Genomic Encyclopedia of Type Strains, Phase IV (KMG-IV): sequencing the most valuable type-strain genomes for metagenomic binning, comparative biology and taxonomic classification.</title>
        <authorList>
            <person name="Goeker M."/>
        </authorList>
    </citation>
    <scope>NUCLEOTIDE SEQUENCE [LARGE SCALE GENOMIC DNA]</scope>
    <source>
        <strain evidence="3 4">DSM 25080</strain>
    </source>
</reference>
<dbReference type="EMBL" id="REFJ01000002">
    <property type="protein sequence ID" value="RMA80956.1"/>
    <property type="molecule type" value="Genomic_DNA"/>
</dbReference>
<dbReference type="Gene3D" id="2.30.110.20">
    <property type="entry name" value="Hcp1-like"/>
    <property type="match status" value="1"/>
</dbReference>
<dbReference type="SUPFAM" id="SSF141452">
    <property type="entry name" value="Hcp1-like"/>
    <property type="match status" value="1"/>
</dbReference>
<dbReference type="Proteomes" id="UP000267187">
    <property type="component" value="Unassembled WGS sequence"/>
</dbReference>
<keyword evidence="4" id="KW-1185">Reference proteome</keyword>
<organism evidence="3 4">
    <name type="scientific">Umboniibacter marinipuniceus</name>
    <dbReference type="NCBI Taxonomy" id="569599"/>
    <lineage>
        <taxon>Bacteria</taxon>
        <taxon>Pseudomonadati</taxon>
        <taxon>Pseudomonadota</taxon>
        <taxon>Gammaproteobacteria</taxon>
        <taxon>Cellvibrionales</taxon>
        <taxon>Cellvibrionaceae</taxon>
        <taxon>Umboniibacter</taxon>
    </lineage>
</organism>
<dbReference type="PANTHER" id="PTHR36152">
    <property type="entry name" value="CYTOPLASMIC PROTEIN-RELATED"/>
    <property type="match status" value="1"/>
</dbReference>
<protein>
    <submittedName>
        <fullName evidence="3">Type VI secretion system secreted protein Hcp</fullName>
    </submittedName>
</protein>
<feature type="signal peptide" evidence="2">
    <location>
        <begin position="1"/>
        <end position="19"/>
    </location>
</feature>
<evidence type="ECO:0000256" key="1">
    <source>
        <dbReference type="SAM" id="MobiDB-lite"/>
    </source>
</evidence>
<evidence type="ECO:0000256" key="2">
    <source>
        <dbReference type="SAM" id="SignalP"/>
    </source>
</evidence>
<proteinExistence type="predicted"/>
<comment type="caution">
    <text evidence="3">The sequence shown here is derived from an EMBL/GenBank/DDBJ whole genome shotgun (WGS) entry which is preliminary data.</text>
</comment>
<keyword evidence="2" id="KW-0732">Signal</keyword>
<accession>A0A3M0A8L5</accession>
<dbReference type="AlphaFoldDB" id="A0A3M0A8L5"/>
<sequence>MKIKALGFLLILAPSISLASVDMFLDIEGVTGDSLYQGHEREIDVLAWSWDTSFDGRCANIEDVSLTKWVDSSSPVLLMGQLMGREYEKATFTVSSPKSISGGARDHSGPDYIKIEFRNLFVSAISLDSSRDDERLTETVSFSFESATYTYTPLDESGRPGRPVTAEVYSGRGCR</sequence>
<gene>
    <name evidence="3" type="ORF">DFR27_0745</name>
</gene>
<feature type="chain" id="PRO_5018173581" evidence="2">
    <location>
        <begin position="20"/>
        <end position="175"/>
    </location>
</feature>
<dbReference type="Pfam" id="PF05638">
    <property type="entry name" value="T6SS_HCP"/>
    <property type="match status" value="1"/>
</dbReference>
<dbReference type="InterPro" id="IPR053165">
    <property type="entry name" value="HSI-I_assembly_Hcp1"/>
</dbReference>
<evidence type="ECO:0000313" key="3">
    <source>
        <dbReference type="EMBL" id="RMA80956.1"/>
    </source>
</evidence>
<dbReference type="RefSeq" id="WP_170150768.1">
    <property type="nucleotide sequence ID" value="NZ_REFJ01000002.1"/>
</dbReference>
<name>A0A3M0A8L5_9GAMM</name>
<dbReference type="InterPro" id="IPR008514">
    <property type="entry name" value="T6SS_Hcp"/>
</dbReference>
<dbReference type="PANTHER" id="PTHR36152:SF1">
    <property type="entry name" value="UBIQUITIN-LIKE DOMAIN-CONTAINING PROTEIN"/>
    <property type="match status" value="1"/>
</dbReference>
<evidence type="ECO:0000313" key="4">
    <source>
        <dbReference type="Proteomes" id="UP000267187"/>
    </source>
</evidence>
<dbReference type="InterPro" id="IPR036624">
    <property type="entry name" value="Hcp1-lik_sf"/>
</dbReference>
<feature type="region of interest" description="Disordered" evidence="1">
    <location>
        <begin position="153"/>
        <end position="175"/>
    </location>
</feature>